<feature type="transmembrane region" description="Helical" evidence="1">
    <location>
        <begin position="61"/>
        <end position="84"/>
    </location>
</feature>
<dbReference type="RefSeq" id="WP_083995656.1">
    <property type="nucleotide sequence ID" value="NZ_CP080624.1"/>
</dbReference>
<dbReference type="Proteomes" id="UP000253250">
    <property type="component" value="Unassembled WGS sequence"/>
</dbReference>
<reference evidence="2 3" key="1">
    <citation type="submission" date="2018-02" db="EMBL/GenBank/DDBJ databases">
        <title>Insights into the biology of acidophilic members of the Acidiferrobacteraceae family derived from comparative genomic analyses.</title>
        <authorList>
            <person name="Issotta F."/>
            <person name="Thyssen C."/>
            <person name="Mena C."/>
            <person name="Moya A."/>
            <person name="Bellenberg S."/>
            <person name="Sproer C."/>
            <person name="Covarrubias P.C."/>
            <person name="Sand W."/>
            <person name="Quatrini R."/>
            <person name="Vera M."/>
        </authorList>
    </citation>
    <scope>NUCLEOTIDE SEQUENCE [LARGE SCALE GENOMIC DNA]</scope>
    <source>
        <strain evidence="3">m-1</strain>
    </source>
</reference>
<feature type="transmembrane region" description="Helical" evidence="1">
    <location>
        <begin position="96"/>
        <end position="120"/>
    </location>
</feature>
<gene>
    <name evidence="2" type="ORF">C4900_01205</name>
</gene>
<evidence type="ECO:0000313" key="3">
    <source>
        <dbReference type="Proteomes" id="UP000253250"/>
    </source>
</evidence>
<name>A0A368HGB9_9GAMM</name>
<evidence type="ECO:0000256" key="1">
    <source>
        <dbReference type="SAM" id="Phobius"/>
    </source>
</evidence>
<comment type="caution">
    <text evidence="2">The sequence shown here is derived from an EMBL/GenBank/DDBJ whole genome shotgun (WGS) entry which is preliminary data.</text>
</comment>
<keyword evidence="1" id="KW-0472">Membrane</keyword>
<protein>
    <submittedName>
        <fullName evidence="2">Phage holin family protein</fullName>
    </submittedName>
</protein>
<keyword evidence="3" id="KW-1185">Reference proteome</keyword>
<dbReference type="AlphaFoldDB" id="A0A368HGB9"/>
<organism evidence="2 3">
    <name type="scientific">Acidiferrobacter thiooxydans</name>
    <dbReference type="NCBI Taxonomy" id="163359"/>
    <lineage>
        <taxon>Bacteria</taxon>
        <taxon>Pseudomonadati</taxon>
        <taxon>Pseudomonadota</taxon>
        <taxon>Gammaproteobacteria</taxon>
        <taxon>Acidiferrobacterales</taxon>
        <taxon>Acidiferrobacteraceae</taxon>
        <taxon>Acidiferrobacter</taxon>
    </lineage>
</organism>
<evidence type="ECO:0000313" key="2">
    <source>
        <dbReference type="EMBL" id="RCN58444.1"/>
    </source>
</evidence>
<sequence>MATHWNPQPLHPGPPVDQMSLKGLLRRAADEASEIIRSEANVIKLEIEESTRALITDALKAAAYSAVALLGLLSLLAFVIIGLADIITNAASPMTSVWASALIIGVLLTGIGGAMAVRYAKRIGQDAQMKKTRSEFSADKTFIKDEWRKI</sequence>
<proteinExistence type="predicted"/>
<keyword evidence="1" id="KW-1133">Transmembrane helix</keyword>
<keyword evidence="1" id="KW-0812">Transmembrane</keyword>
<dbReference type="OrthoDB" id="9920414at2"/>
<dbReference type="EMBL" id="PSYR01000001">
    <property type="protein sequence ID" value="RCN58444.1"/>
    <property type="molecule type" value="Genomic_DNA"/>
</dbReference>
<accession>A0A368HGB9</accession>
<dbReference type="InterPro" id="IPR009937">
    <property type="entry name" value="Phage_holin_3_6"/>
</dbReference>
<dbReference type="Pfam" id="PF07332">
    <property type="entry name" value="Phage_holin_3_6"/>
    <property type="match status" value="1"/>
</dbReference>